<dbReference type="Pfam" id="PF01636">
    <property type="entry name" value="APH"/>
    <property type="match status" value="1"/>
</dbReference>
<evidence type="ECO:0000259" key="1">
    <source>
        <dbReference type="Pfam" id="PF01636"/>
    </source>
</evidence>
<dbReference type="RefSeq" id="XP_040640212.1">
    <property type="nucleotide sequence ID" value="XM_040787131.1"/>
</dbReference>
<dbReference type="OrthoDB" id="2906425at2759"/>
<sequence>MQYPLSSTTPPVPPYTRKVLSFHLGNRASIEEAAAIKMARDAGGAWLEELKQCVNVMYKWPPPDEYFICSLIGTAIRIPRVPHHIMASSRGLTTRAEFEKTLLEANKLRQRSHRLTLTHGDFRAHNIIVGDDGHLSGFFLFRNGNQCLEELVSDRALNSLTVNSYITFCPG</sequence>
<feature type="domain" description="Aminoglycoside phosphotransferase" evidence="1">
    <location>
        <begin position="96"/>
        <end position="139"/>
    </location>
</feature>
<protein>
    <recommendedName>
        <fullName evidence="1">Aminoglycoside phosphotransferase domain-containing protein</fullName>
    </recommendedName>
</protein>
<dbReference type="AlphaFoldDB" id="A0A017SIQ1"/>
<name>A0A017SIQ1_ASPRC</name>
<dbReference type="InterPro" id="IPR002575">
    <property type="entry name" value="Aminoglycoside_PTrfase"/>
</dbReference>
<keyword evidence="3" id="KW-1185">Reference proteome</keyword>
<dbReference type="HOGENOM" id="CLU_1562555_0_0_1"/>
<dbReference type="Proteomes" id="UP000019804">
    <property type="component" value="Unassembled WGS sequence"/>
</dbReference>
<organism evidence="2 3">
    <name type="scientific">Aspergillus ruber (strain CBS 135680)</name>
    <dbReference type="NCBI Taxonomy" id="1388766"/>
    <lineage>
        <taxon>Eukaryota</taxon>
        <taxon>Fungi</taxon>
        <taxon>Dikarya</taxon>
        <taxon>Ascomycota</taxon>
        <taxon>Pezizomycotina</taxon>
        <taxon>Eurotiomycetes</taxon>
        <taxon>Eurotiomycetidae</taxon>
        <taxon>Eurotiales</taxon>
        <taxon>Aspergillaceae</taxon>
        <taxon>Aspergillus</taxon>
        <taxon>Aspergillus subgen. Aspergillus</taxon>
    </lineage>
</organism>
<evidence type="ECO:0000313" key="3">
    <source>
        <dbReference type="Proteomes" id="UP000019804"/>
    </source>
</evidence>
<reference evidence="3" key="1">
    <citation type="journal article" date="2014" name="Nat. Commun.">
        <title>Genomic adaptations of the halophilic Dead Sea filamentous fungus Eurotium rubrum.</title>
        <authorList>
            <person name="Kis-Papo T."/>
            <person name="Weig A.R."/>
            <person name="Riley R."/>
            <person name="Persoh D."/>
            <person name="Salamov A."/>
            <person name="Sun H."/>
            <person name="Lipzen A."/>
            <person name="Wasser S.P."/>
            <person name="Rambold G."/>
            <person name="Grigoriev I.V."/>
            <person name="Nevo E."/>
        </authorList>
    </citation>
    <scope>NUCLEOTIDE SEQUENCE [LARGE SCALE GENOMIC DNA]</scope>
    <source>
        <strain evidence="3">CBS 135680</strain>
    </source>
</reference>
<dbReference type="SUPFAM" id="SSF56112">
    <property type="entry name" value="Protein kinase-like (PK-like)"/>
    <property type="match status" value="1"/>
</dbReference>
<dbReference type="STRING" id="1388766.A0A017SIQ1"/>
<accession>A0A017SIQ1</accession>
<dbReference type="GeneID" id="63702255"/>
<dbReference type="EMBL" id="KK088418">
    <property type="protein sequence ID" value="EYE96524.1"/>
    <property type="molecule type" value="Genomic_DNA"/>
</dbReference>
<dbReference type="InterPro" id="IPR011009">
    <property type="entry name" value="Kinase-like_dom_sf"/>
</dbReference>
<evidence type="ECO:0000313" key="2">
    <source>
        <dbReference type="EMBL" id="EYE96524.1"/>
    </source>
</evidence>
<proteinExistence type="predicted"/>
<gene>
    <name evidence="2" type="ORF">EURHEDRAFT_529937</name>
</gene>